<sequence>MTRESKPCRRSLLTISYFFESQLVNSYRSSFLLRGCAQRWMVHYLRIWIWISKVVASPDSELGVPKSQSIFTTRR</sequence>
<name>A0A0A9C7T0_ARUDO</name>
<protein>
    <submittedName>
        <fullName evidence="1">Uncharacterized protein</fullName>
    </submittedName>
</protein>
<proteinExistence type="predicted"/>
<dbReference type="EMBL" id="GBRH01227377">
    <property type="protein sequence ID" value="JAD70518.1"/>
    <property type="molecule type" value="Transcribed_RNA"/>
</dbReference>
<accession>A0A0A9C7T0</accession>
<evidence type="ECO:0000313" key="1">
    <source>
        <dbReference type="EMBL" id="JAD70518.1"/>
    </source>
</evidence>
<reference evidence="1" key="2">
    <citation type="journal article" date="2015" name="Data Brief">
        <title>Shoot transcriptome of the giant reed, Arundo donax.</title>
        <authorList>
            <person name="Barrero R.A."/>
            <person name="Guerrero F.D."/>
            <person name="Moolhuijzen P."/>
            <person name="Goolsby J.A."/>
            <person name="Tidwell J."/>
            <person name="Bellgard S.E."/>
            <person name="Bellgard M.I."/>
        </authorList>
    </citation>
    <scope>NUCLEOTIDE SEQUENCE</scope>
    <source>
        <tissue evidence="1">Shoot tissue taken approximately 20 cm above the soil surface</tissue>
    </source>
</reference>
<dbReference type="AlphaFoldDB" id="A0A0A9C7T0"/>
<reference evidence="1" key="1">
    <citation type="submission" date="2014-09" db="EMBL/GenBank/DDBJ databases">
        <authorList>
            <person name="Magalhaes I.L.F."/>
            <person name="Oliveira U."/>
            <person name="Santos F.R."/>
            <person name="Vidigal T.H.D.A."/>
            <person name="Brescovit A.D."/>
            <person name="Santos A.J."/>
        </authorList>
    </citation>
    <scope>NUCLEOTIDE SEQUENCE</scope>
    <source>
        <tissue evidence="1">Shoot tissue taken approximately 20 cm above the soil surface</tissue>
    </source>
</reference>
<organism evidence="1">
    <name type="scientific">Arundo donax</name>
    <name type="common">Giant reed</name>
    <name type="synonym">Donax arundinaceus</name>
    <dbReference type="NCBI Taxonomy" id="35708"/>
    <lineage>
        <taxon>Eukaryota</taxon>
        <taxon>Viridiplantae</taxon>
        <taxon>Streptophyta</taxon>
        <taxon>Embryophyta</taxon>
        <taxon>Tracheophyta</taxon>
        <taxon>Spermatophyta</taxon>
        <taxon>Magnoliopsida</taxon>
        <taxon>Liliopsida</taxon>
        <taxon>Poales</taxon>
        <taxon>Poaceae</taxon>
        <taxon>PACMAD clade</taxon>
        <taxon>Arundinoideae</taxon>
        <taxon>Arundineae</taxon>
        <taxon>Arundo</taxon>
    </lineage>
</organism>